<dbReference type="Gene3D" id="3.20.80.10">
    <property type="entry name" value="Regulatory factor, effector binding domain"/>
    <property type="match status" value="1"/>
</dbReference>
<dbReference type="SUPFAM" id="SSF46955">
    <property type="entry name" value="Putative DNA-binding domain"/>
    <property type="match status" value="1"/>
</dbReference>
<name>A0A2A7MDI6_9CLOT</name>
<dbReference type="Gene3D" id="1.10.1660.10">
    <property type="match status" value="1"/>
</dbReference>
<dbReference type="PANTHER" id="PTHR30204:SF85">
    <property type="entry name" value="MULTIDRUG-EFFLUX TRANSPORTER 2 REGULATOR"/>
    <property type="match status" value="1"/>
</dbReference>
<reference evidence="4" key="2">
    <citation type="submission" date="2022-10" db="EMBL/GenBank/DDBJ databases">
        <authorList>
            <person name="Aires J."/>
            <person name="Mesa V."/>
        </authorList>
    </citation>
    <scope>NUCLEOTIDE SEQUENCE</scope>
    <source>
        <strain evidence="4">Clostridium neonatale JD116</strain>
    </source>
</reference>
<protein>
    <submittedName>
        <fullName evidence="5">Multidrug transporter</fullName>
    </submittedName>
    <submittedName>
        <fullName evidence="4">Regulator</fullName>
    </submittedName>
</protein>
<comment type="caution">
    <text evidence="5">The sequence shown here is derived from an EMBL/GenBank/DDBJ whole genome shotgun (WGS) entry which is preliminary data.</text>
</comment>
<dbReference type="PANTHER" id="PTHR30204">
    <property type="entry name" value="REDOX-CYCLING DRUG-SENSING TRANSCRIPTIONAL ACTIVATOR SOXR"/>
    <property type="match status" value="1"/>
</dbReference>
<reference evidence="5 6" key="1">
    <citation type="submission" date="2017-10" db="EMBL/GenBank/DDBJ databases">
        <title>Effective Description of Clostridium neonatale sp. nov. linked to necrotizing enterocolitis in neonates and a clarification of species assignable to the genus Clostridium (Prazmowski 1880) emend. Lawson and Rainey 2016.</title>
        <authorList>
            <person name="Bernard K."/>
            <person name="Burdz T."/>
            <person name="Wiebe D."/>
            <person name="Balcewich B."/>
            <person name="Alfa M."/>
            <person name="Bernier A.-M."/>
        </authorList>
    </citation>
    <scope>NUCLEOTIDE SEQUENCE [LARGE SCALE GENOMIC DNA]</scope>
    <source>
        <strain evidence="5 6">LCDC99A005</strain>
    </source>
</reference>
<dbReference type="SMART" id="SM00422">
    <property type="entry name" value="HTH_MERR"/>
    <property type="match status" value="1"/>
</dbReference>
<dbReference type="Pfam" id="PF13411">
    <property type="entry name" value="MerR_1"/>
    <property type="match status" value="1"/>
</dbReference>
<dbReference type="InterPro" id="IPR011256">
    <property type="entry name" value="Reg_factor_effector_dom_sf"/>
</dbReference>
<keyword evidence="2" id="KW-0175">Coiled coil</keyword>
<dbReference type="GeneID" id="68879353"/>
<accession>A0A2A7MDI6</accession>
<dbReference type="InterPro" id="IPR047057">
    <property type="entry name" value="MerR_fam"/>
</dbReference>
<dbReference type="InterPro" id="IPR009061">
    <property type="entry name" value="DNA-bd_dom_put_sf"/>
</dbReference>
<evidence type="ECO:0000256" key="2">
    <source>
        <dbReference type="SAM" id="Coils"/>
    </source>
</evidence>
<dbReference type="RefSeq" id="WP_058293354.1">
    <property type="nucleotide sequence ID" value="NZ_CAKJVD010000078.1"/>
</dbReference>
<dbReference type="PROSITE" id="PS50937">
    <property type="entry name" value="HTH_MERR_2"/>
    <property type="match status" value="1"/>
</dbReference>
<dbReference type="STRING" id="137838.GCA_001458595_00364"/>
<dbReference type="Pfam" id="PF06445">
    <property type="entry name" value="GyrI-like"/>
    <property type="match status" value="1"/>
</dbReference>
<dbReference type="InterPro" id="IPR029442">
    <property type="entry name" value="GyrI-like"/>
</dbReference>
<feature type="coiled-coil region" evidence="2">
    <location>
        <begin position="84"/>
        <end position="147"/>
    </location>
</feature>
<keyword evidence="6" id="KW-1185">Reference proteome</keyword>
<organism evidence="5 6">
    <name type="scientific">Clostridium neonatale</name>
    <dbReference type="NCBI Taxonomy" id="137838"/>
    <lineage>
        <taxon>Bacteria</taxon>
        <taxon>Bacillati</taxon>
        <taxon>Bacillota</taxon>
        <taxon>Clostridia</taxon>
        <taxon>Eubacteriales</taxon>
        <taxon>Clostridiaceae</taxon>
        <taxon>Clostridium</taxon>
    </lineage>
</organism>
<dbReference type="Proteomes" id="UP000220840">
    <property type="component" value="Unassembled WGS sequence"/>
</dbReference>
<feature type="domain" description="HTH merR-type" evidence="3">
    <location>
        <begin position="8"/>
        <end position="77"/>
    </location>
</feature>
<proteinExistence type="predicted"/>
<dbReference type="InterPro" id="IPR000551">
    <property type="entry name" value="MerR-type_HTH_dom"/>
</dbReference>
<dbReference type="EMBL" id="PDCJ01000005">
    <property type="protein sequence ID" value="PEG29168.1"/>
    <property type="molecule type" value="Genomic_DNA"/>
</dbReference>
<dbReference type="SUPFAM" id="SSF55136">
    <property type="entry name" value="Probable bacterial effector-binding domain"/>
    <property type="match status" value="1"/>
</dbReference>
<evidence type="ECO:0000259" key="3">
    <source>
        <dbReference type="PROSITE" id="PS50937"/>
    </source>
</evidence>
<dbReference type="AlphaFoldDB" id="A0A2A7MDI6"/>
<dbReference type="OrthoDB" id="9773308at2"/>
<evidence type="ECO:0000313" key="6">
    <source>
        <dbReference type="Proteomes" id="UP000220840"/>
    </source>
</evidence>
<keyword evidence="1" id="KW-0238">DNA-binding</keyword>
<evidence type="ECO:0000256" key="1">
    <source>
        <dbReference type="ARBA" id="ARBA00023125"/>
    </source>
</evidence>
<evidence type="ECO:0000313" key="5">
    <source>
        <dbReference type="EMBL" id="PEG29168.1"/>
    </source>
</evidence>
<dbReference type="CDD" id="cd04782">
    <property type="entry name" value="HTH_BltR"/>
    <property type="match status" value="1"/>
</dbReference>
<dbReference type="GO" id="GO:0003700">
    <property type="term" value="F:DNA-binding transcription factor activity"/>
    <property type="evidence" value="ECO:0007669"/>
    <property type="project" value="InterPro"/>
</dbReference>
<evidence type="ECO:0000313" key="4">
    <source>
        <dbReference type="EMBL" id="CAI3632880.1"/>
    </source>
</evidence>
<sequence length="276" mass="32826">MSNNFKKYFTTGEFAKLFDVHKKTLFHYDSIGLFCPEKVLNNRYRYYSHHQIELFNVITQLKGLGMPLKDIKFFLDNRNPEMAIEFFKEEKKAIDKEIKNLQRLKKLMDTKISLTQLGINFDDDIKIEEQEEEKLVLSDYIMETEDEYDINTYTEHLKYCFNNKLDSGYPVGVMINANRLNKSDFSRPDYYFTRVEKNDSKQNIFIKPKGKYVVGYIKGYYDTNVFLYERLMKFISENNLSIEGYSYEQGLIDEISVQNQNDYVTKISIKINDSPH</sequence>
<dbReference type="Proteomes" id="UP001189143">
    <property type="component" value="Unassembled WGS sequence"/>
</dbReference>
<dbReference type="EMBL" id="CAMTCP010000244">
    <property type="protein sequence ID" value="CAI3632880.1"/>
    <property type="molecule type" value="Genomic_DNA"/>
</dbReference>
<gene>
    <name evidence="4" type="ORF">CNEO2_460011</name>
    <name evidence="5" type="ORF">CQ394_19825</name>
</gene>
<dbReference type="GO" id="GO:0003677">
    <property type="term" value="F:DNA binding"/>
    <property type="evidence" value="ECO:0007669"/>
    <property type="project" value="UniProtKB-KW"/>
</dbReference>